<feature type="domain" description="Peptidase S49" evidence="9">
    <location>
        <begin position="136"/>
        <end position="295"/>
    </location>
</feature>
<evidence type="ECO:0000256" key="5">
    <source>
        <dbReference type="ARBA" id="ARBA00022825"/>
    </source>
</evidence>
<dbReference type="GO" id="GO:0008236">
    <property type="term" value="F:serine-type peptidase activity"/>
    <property type="evidence" value="ECO:0007669"/>
    <property type="project" value="UniProtKB-KW"/>
</dbReference>
<dbReference type="STRING" id="489703.SAMN04488038_10413"/>
<feature type="transmembrane region" description="Helical" evidence="8">
    <location>
        <begin position="16"/>
        <end position="44"/>
    </location>
</feature>
<dbReference type="NCBIfam" id="TIGR00706">
    <property type="entry name" value="SppA_dom"/>
    <property type="match status" value="1"/>
</dbReference>
<keyword evidence="11" id="KW-1185">Reference proteome</keyword>
<evidence type="ECO:0000256" key="2">
    <source>
        <dbReference type="ARBA" id="ARBA00008683"/>
    </source>
</evidence>
<dbReference type="Pfam" id="PF01343">
    <property type="entry name" value="Peptidase_S49"/>
    <property type="match status" value="2"/>
</dbReference>
<dbReference type="InterPro" id="IPR029045">
    <property type="entry name" value="ClpP/crotonase-like_dom_sf"/>
</dbReference>
<sequence length="622" mass="67330">MTDKPSRSLLGRLFDFVWMLVAGLLKLVTIFLVVLVLAVLWFGLHGSHGVHIADNTPLVLAPSGTLVEQIDQDDSRHLLESLSGEPPSQSSLRDLTDALEQAKDDKRIPFVVLKLDELSDAGLPQLQELSAAMHDFQSSGKKIIAWGPSYDQAAYYAAAHADEVVLDPMGSVDLEGFSSYSNYFKDALDKLGVEVHVFRVGEYKSAVEPFTRNDMSPEARQASREWLGDLWQVYGAGVAQARKLPAGAVPQYVARLADGLEAAGGDGAAYAKQSGLVSSVETLRQFRKRMAAQVGFDDDLGSFKQIHYLDYLDAVDRERGSSSDKNKIGVVTVEGEIVDGKGEIGQAGGETIADLLDQARRDEQISAVVLRVNSPGGSVWASEQIRRAVDALKEDGKPVVASMSTLAASGGYWISMDADRIFAHDATITGSIGIFGMLPTIDRALGKFGVHTDGVGTTPLAGTLRIDRPLSEELGRIMQAQINKGYRDFIGGVAKARKLEVEKVNQIARGRVWSGEAALKLGLVDELGGLKQAADAAAKQAGFEPGDYELEAIEPAHEFALHLLSRFSGETRAMLLPAAMRGWLQGFLQQADVQQYLAAYNDPRGMYARCFCAPSQGARRPH</sequence>
<evidence type="ECO:0000259" key="9">
    <source>
        <dbReference type="Pfam" id="PF01343"/>
    </source>
</evidence>
<dbReference type="InterPro" id="IPR004635">
    <property type="entry name" value="Pept_S49_SppA"/>
</dbReference>
<dbReference type="OrthoDB" id="9764363at2"/>
<dbReference type="CDD" id="cd07018">
    <property type="entry name" value="S49_SppA_67K_type"/>
    <property type="match status" value="1"/>
</dbReference>
<keyword evidence="4" id="KW-0378">Hydrolase</keyword>
<evidence type="ECO:0000313" key="10">
    <source>
        <dbReference type="EMBL" id="SEQ12056.1"/>
    </source>
</evidence>
<gene>
    <name evidence="10" type="ORF">SAMN04488038_10413</name>
</gene>
<proteinExistence type="inferred from homology"/>
<feature type="active site" description="Proton donor/acceptor" evidence="7">
    <location>
        <position position="204"/>
    </location>
</feature>
<dbReference type="GO" id="GO:0016020">
    <property type="term" value="C:membrane"/>
    <property type="evidence" value="ECO:0007669"/>
    <property type="project" value="UniProtKB-SubCell"/>
</dbReference>
<evidence type="ECO:0000256" key="7">
    <source>
        <dbReference type="PIRSR" id="PIRSR001217-1"/>
    </source>
</evidence>
<keyword evidence="8" id="KW-0812">Transmembrane</keyword>
<comment type="subcellular location">
    <subcellularLocation>
        <location evidence="1">Membrane</location>
    </subcellularLocation>
</comment>
<dbReference type="Proteomes" id="UP000199233">
    <property type="component" value="Unassembled WGS sequence"/>
</dbReference>
<keyword evidence="8" id="KW-1133">Transmembrane helix</keyword>
<evidence type="ECO:0000256" key="8">
    <source>
        <dbReference type="SAM" id="Phobius"/>
    </source>
</evidence>
<dbReference type="PANTHER" id="PTHR33209">
    <property type="entry name" value="PROTEASE 4"/>
    <property type="match status" value="1"/>
</dbReference>
<dbReference type="Gene3D" id="3.90.226.10">
    <property type="entry name" value="2-enoyl-CoA Hydratase, Chain A, domain 1"/>
    <property type="match status" value="3"/>
</dbReference>
<keyword evidence="5" id="KW-0720">Serine protease</keyword>
<evidence type="ECO:0000313" key="11">
    <source>
        <dbReference type="Proteomes" id="UP000199233"/>
    </source>
</evidence>
<dbReference type="InterPro" id="IPR047272">
    <property type="entry name" value="S49_SppA_C"/>
</dbReference>
<organism evidence="10 11">
    <name type="scientific">Solimonas aquatica</name>
    <dbReference type="NCBI Taxonomy" id="489703"/>
    <lineage>
        <taxon>Bacteria</taxon>
        <taxon>Pseudomonadati</taxon>
        <taxon>Pseudomonadota</taxon>
        <taxon>Gammaproteobacteria</taxon>
        <taxon>Nevskiales</taxon>
        <taxon>Nevskiaceae</taxon>
        <taxon>Solimonas</taxon>
    </lineage>
</organism>
<dbReference type="CDD" id="cd07023">
    <property type="entry name" value="S49_Sppa_N_C"/>
    <property type="match status" value="1"/>
</dbReference>
<dbReference type="GO" id="GO:0006465">
    <property type="term" value="P:signal peptide processing"/>
    <property type="evidence" value="ECO:0007669"/>
    <property type="project" value="InterPro"/>
</dbReference>
<dbReference type="SUPFAM" id="SSF52096">
    <property type="entry name" value="ClpP/crotonase"/>
    <property type="match status" value="2"/>
</dbReference>
<dbReference type="RefSeq" id="WP_093283284.1">
    <property type="nucleotide sequence ID" value="NZ_FOFS01000004.1"/>
</dbReference>
<dbReference type="PANTHER" id="PTHR33209:SF1">
    <property type="entry name" value="PEPTIDASE S49 DOMAIN-CONTAINING PROTEIN"/>
    <property type="match status" value="1"/>
</dbReference>
<protein>
    <submittedName>
        <fullName evidence="10">Protease-4</fullName>
    </submittedName>
</protein>
<reference evidence="10 11" key="1">
    <citation type="submission" date="2016-10" db="EMBL/GenBank/DDBJ databases">
        <authorList>
            <person name="de Groot N.N."/>
        </authorList>
    </citation>
    <scope>NUCLEOTIDE SEQUENCE [LARGE SCALE GENOMIC DNA]</scope>
    <source>
        <strain evidence="10 11">DSM 25927</strain>
    </source>
</reference>
<dbReference type="EMBL" id="FOFS01000004">
    <property type="protein sequence ID" value="SEQ12056.1"/>
    <property type="molecule type" value="Genomic_DNA"/>
</dbReference>
<dbReference type="InterPro" id="IPR002142">
    <property type="entry name" value="Peptidase_S49"/>
</dbReference>
<accession>A0A1H9DF01</accession>
<feature type="active site" description="Nucleophile" evidence="7">
    <location>
        <position position="409"/>
    </location>
</feature>
<dbReference type="AlphaFoldDB" id="A0A1H9DF01"/>
<dbReference type="Gene3D" id="6.20.330.10">
    <property type="match status" value="1"/>
</dbReference>
<feature type="domain" description="Peptidase S49" evidence="9">
    <location>
        <begin position="392"/>
        <end position="542"/>
    </location>
</feature>
<dbReference type="NCBIfam" id="TIGR00705">
    <property type="entry name" value="SppA_67K"/>
    <property type="match status" value="1"/>
</dbReference>
<evidence type="ECO:0000256" key="4">
    <source>
        <dbReference type="ARBA" id="ARBA00022801"/>
    </source>
</evidence>
<keyword evidence="6 8" id="KW-0472">Membrane</keyword>
<evidence type="ECO:0000256" key="3">
    <source>
        <dbReference type="ARBA" id="ARBA00022670"/>
    </source>
</evidence>
<comment type="similarity">
    <text evidence="2">Belongs to the peptidase S49 family.</text>
</comment>
<dbReference type="PIRSF" id="PIRSF001217">
    <property type="entry name" value="Protease_4_SppA"/>
    <property type="match status" value="1"/>
</dbReference>
<evidence type="ECO:0000256" key="6">
    <source>
        <dbReference type="ARBA" id="ARBA00023136"/>
    </source>
</evidence>
<dbReference type="InterPro" id="IPR004634">
    <property type="entry name" value="Pept_S49_pIV"/>
</dbReference>
<keyword evidence="3 10" id="KW-0645">Protease</keyword>
<name>A0A1H9DF01_9GAMM</name>
<evidence type="ECO:0000256" key="1">
    <source>
        <dbReference type="ARBA" id="ARBA00004370"/>
    </source>
</evidence>
<dbReference type="InterPro" id="IPR047217">
    <property type="entry name" value="S49_SppA_67K_type_N"/>
</dbReference>